<protein>
    <submittedName>
        <fullName evidence="5">Peptide/nickel transport system substrate-binding protein</fullName>
    </submittedName>
</protein>
<evidence type="ECO:0000256" key="1">
    <source>
        <dbReference type="ARBA" id="ARBA00004418"/>
    </source>
</evidence>
<evidence type="ECO:0000259" key="4">
    <source>
        <dbReference type="Pfam" id="PF00496"/>
    </source>
</evidence>
<comment type="similarity">
    <text evidence="2">Belongs to the bacterial solute-binding protein 5 family.</text>
</comment>
<sequence>MTALGFPAAPLRRAVAGLALCLAAAIAGPGAGGAAPGLKETPLFEKAVEDGRLPPVAERVPQEPLVVDLEARGRVTGQPGGAITTLAAKARDIRYLSVIAYARLVGYDEDLNLVPDILASYEVEDGRRFTLHLRKGHRWSDGQPFTAEDFRYWWEDVALNRYLMPAGPPDFMLVDDKPPTFEVLDETTVRYTWSKPNPRFLPTLAKPLDPHIYRPAHFLKRFHARYTDPETLAQAASRQKLKSWAALHNRVDSMSDFSDPELPTLDPWKVDNAGPTSRFVFSRNPYYHRIDKAGQQLPYVDKVYVDIASSGLLAAKANAGEVDVLARGLTMADIPVLKQGEKAKGYRTLLWPIARGSEVVLYPNLNTADPVWRDLNRDVRFRRALSLGIDRRTVNNALFFGLGMEGNNTVREGSHLFEEPFRKLYGTYDPDEANRLLDEIGLDQRDGSGLRLLPDGRLLEIVVEVEGDMTMLVDTLQLIGEFWREIGVKLFIKPQDRTVLRNRAYSGLPVMTAAPGLDNAIPTPAMPPGELAPISQYHLSWPKWGQYVETHGKVGEACDMDKPKELLGLYKEWLHTTDAAEQARIWREMLALHAENQWTIGTVAGAIQPIVLRNGLANFPDKALYSWEPTALIGIYRVDEMFWDRADRRVAAVQ</sequence>
<feature type="chain" id="PRO_5032653862" evidence="3">
    <location>
        <begin position="35"/>
        <end position="654"/>
    </location>
</feature>
<evidence type="ECO:0000256" key="2">
    <source>
        <dbReference type="ARBA" id="ARBA00005695"/>
    </source>
</evidence>
<name>A0A840C0E5_9HYPH</name>
<dbReference type="GO" id="GO:0015833">
    <property type="term" value="P:peptide transport"/>
    <property type="evidence" value="ECO:0007669"/>
    <property type="project" value="TreeGrafter"/>
</dbReference>
<comment type="subcellular location">
    <subcellularLocation>
        <location evidence="1">Periplasm</location>
    </subcellularLocation>
</comment>
<dbReference type="InterPro" id="IPR039424">
    <property type="entry name" value="SBP_5"/>
</dbReference>
<dbReference type="SUPFAM" id="SSF53850">
    <property type="entry name" value="Periplasmic binding protein-like II"/>
    <property type="match status" value="1"/>
</dbReference>
<dbReference type="PANTHER" id="PTHR30290">
    <property type="entry name" value="PERIPLASMIC BINDING COMPONENT OF ABC TRANSPORTER"/>
    <property type="match status" value="1"/>
</dbReference>
<feature type="domain" description="Solute-binding protein family 5" evidence="4">
    <location>
        <begin position="113"/>
        <end position="507"/>
    </location>
</feature>
<accession>A0A840C0E5</accession>
<organism evidence="5 6">
    <name type="scientific">Chelatococcus caeni</name>
    <dbReference type="NCBI Taxonomy" id="1348468"/>
    <lineage>
        <taxon>Bacteria</taxon>
        <taxon>Pseudomonadati</taxon>
        <taxon>Pseudomonadota</taxon>
        <taxon>Alphaproteobacteria</taxon>
        <taxon>Hyphomicrobiales</taxon>
        <taxon>Chelatococcaceae</taxon>
        <taxon>Chelatococcus</taxon>
    </lineage>
</organism>
<dbReference type="Gene3D" id="3.40.190.10">
    <property type="entry name" value="Periplasmic binding protein-like II"/>
    <property type="match status" value="1"/>
</dbReference>
<dbReference type="Proteomes" id="UP000577362">
    <property type="component" value="Unassembled WGS sequence"/>
</dbReference>
<feature type="signal peptide" evidence="3">
    <location>
        <begin position="1"/>
        <end position="34"/>
    </location>
</feature>
<dbReference type="Gene3D" id="3.10.105.10">
    <property type="entry name" value="Dipeptide-binding Protein, Domain 3"/>
    <property type="match status" value="1"/>
</dbReference>
<dbReference type="GO" id="GO:1904680">
    <property type="term" value="F:peptide transmembrane transporter activity"/>
    <property type="evidence" value="ECO:0007669"/>
    <property type="project" value="TreeGrafter"/>
</dbReference>
<dbReference type="EMBL" id="JACIEN010000001">
    <property type="protein sequence ID" value="MBB4015977.1"/>
    <property type="molecule type" value="Genomic_DNA"/>
</dbReference>
<keyword evidence="6" id="KW-1185">Reference proteome</keyword>
<evidence type="ECO:0000256" key="3">
    <source>
        <dbReference type="SAM" id="SignalP"/>
    </source>
</evidence>
<evidence type="ECO:0000313" key="5">
    <source>
        <dbReference type="EMBL" id="MBB4015977.1"/>
    </source>
</evidence>
<dbReference type="PANTHER" id="PTHR30290:SF62">
    <property type="entry name" value="OLIGOPEPTIDE ABC TRANSPORTER, PERIPLASMIC OLIGOPEPTIDE-BINDING PROTEIN"/>
    <property type="match status" value="1"/>
</dbReference>
<gene>
    <name evidence="5" type="ORF">GGR16_000983</name>
</gene>
<keyword evidence="3" id="KW-0732">Signal</keyword>
<comment type="caution">
    <text evidence="5">The sequence shown here is derived from an EMBL/GenBank/DDBJ whole genome shotgun (WGS) entry which is preliminary data.</text>
</comment>
<dbReference type="AlphaFoldDB" id="A0A840C0E5"/>
<proteinExistence type="inferred from homology"/>
<evidence type="ECO:0000313" key="6">
    <source>
        <dbReference type="Proteomes" id="UP000577362"/>
    </source>
</evidence>
<dbReference type="InterPro" id="IPR000914">
    <property type="entry name" value="SBP_5_dom"/>
</dbReference>
<dbReference type="Pfam" id="PF00496">
    <property type="entry name" value="SBP_bac_5"/>
    <property type="match status" value="1"/>
</dbReference>
<dbReference type="CDD" id="cd08500">
    <property type="entry name" value="PBP2_NikA_DppA_OppA_like_4"/>
    <property type="match status" value="1"/>
</dbReference>
<reference evidence="5 6" key="1">
    <citation type="submission" date="2020-08" db="EMBL/GenBank/DDBJ databases">
        <title>Genomic Encyclopedia of Type Strains, Phase IV (KMG-IV): sequencing the most valuable type-strain genomes for metagenomic binning, comparative biology and taxonomic classification.</title>
        <authorList>
            <person name="Goeker M."/>
        </authorList>
    </citation>
    <scope>NUCLEOTIDE SEQUENCE [LARGE SCALE GENOMIC DNA]</scope>
    <source>
        <strain evidence="5 6">DSM 103737</strain>
    </source>
</reference>
<dbReference type="RefSeq" id="WP_183315858.1">
    <property type="nucleotide sequence ID" value="NZ_JACIEN010000001.1"/>
</dbReference>